<reference evidence="1" key="1">
    <citation type="submission" date="2018-05" db="EMBL/GenBank/DDBJ databases">
        <authorList>
            <person name="Lanie J.A."/>
            <person name="Ng W.-L."/>
            <person name="Kazmierczak K.M."/>
            <person name="Andrzejewski T.M."/>
            <person name="Davidsen T.M."/>
            <person name="Wayne K.J."/>
            <person name="Tettelin H."/>
            <person name="Glass J.I."/>
            <person name="Rusch D."/>
            <person name="Podicherti R."/>
            <person name="Tsui H.-C.T."/>
            <person name="Winkler M.E."/>
        </authorList>
    </citation>
    <scope>NUCLEOTIDE SEQUENCE</scope>
</reference>
<sequence length="62" mass="6968">MPWFIFVFSFAVPLEAITLDRVIARINTDVITLGSLNDRMTVILNQIKAAGSNVDEMNEKDL</sequence>
<feature type="non-terminal residue" evidence="1">
    <location>
        <position position="62"/>
    </location>
</feature>
<name>A0A382JE23_9ZZZZ</name>
<proteinExistence type="predicted"/>
<dbReference type="EMBL" id="UINC01073607">
    <property type="protein sequence ID" value="SVC10126.1"/>
    <property type="molecule type" value="Genomic_DNA"/>
</dbReference>
<dbReference type="AlphaFoldDB" id="A0A382JE23"/>
<accession>A0A382JE23</accession>
<evidence type="ECO:0008006" key="2">
    <source>
        <dbReference type="Google" id="ProtNLM"/>
    </source>
</evidence>
<protein>
    <recommendedName>
        <fullName evidence="2">SurA N-terminal domain-containing protein</fullName>
    </recommendedName>
</protein>
<evidence type="ECO:0000313" key="1">
    <source>
        <dbReference type="EMBL" id="SVC10126.1"/>
    </source>
</evidence>
<gene>
    <name evidence="1" type="ORF">METZ01_LOCUS262980</name>
</gene>
<organism evidence="1">
    <name type="scientific">marine metagenome</name>
    <dbReference type="NCBI Taxonomy" id="408172"/>
    <lineage>
        <taxon>unclassified sequences</taxon>
        <taxon>metagenomes</taxon>
        <taxon>ecological metagenomes</taxon>
    </lineage>
</organism>